<sequence length="223" mass="24399">MTPVSPTAHPTDPAPGLHRRWAATVAAARGPEGADPAPYAANLLARWNEPQRRYHTVEHLTAVLDRVDELAEYADDLAAVQLAAWFHDAFYRPDRSENEERSAALAERALPELGVGAARTAEVARLVRLTVSHDPAPDDRDGEVLCDADLAVLAGSPERYAAYAAAVRAEYAFVPDPDFTAGRAAVLRQLLALPQLFRTPLGRDRWEHTARRNLATELDLLNG</sequence>
<proteinExistence type="predicted"/>
<dbReference type="Gene3D" id="1.10.3210.10">
    <property type="entry name" value="Hypothetical protein af1432"/>
    <property type="match status" value="1"/>
</dbReference>
<dbReference type="SUPFAM" id="SSF109604">
    <property type="entry name" value="HD-domain/PDEase-like"/>
    <property type="match status" value="1"/>
</dbReference>
<evidence type="ECO:0000313" key="2">
    <source>
        <dbReference type="Proteomes" id="UP000292452"/>
    </source>
</evidence>
<comment type="caution">
    <text evidence="1">The sequence shown here is derived from an EMBL/GenBank/DDBJ whole genome shotgun (WGS) entry which is preliminary data.</text>
</comment>
<keyword evidence="2" id="KW-1185">Reference proteome</keyword>
<evidence type="ECO:0000313" key="1">
    <source>
        <dbReference type="EMBL" id="TBO57488.1"/>
    </source>
</evidence>
<dbReference type="AlphaFoldDB" id="A0A4Q9HR87"/>
<dbReference type="RefSeq" id="WP_131124602.1">
    <property type="nucleotide sequence ID" value="NZ_SIXH01000220.1"/>
</dbReference>
<dbReference type="PANTHER" id="PTHR21174:SF0">
    <property type="entry name" value="HD PHOSPHOHYDROLASE FAMILY PROTEIN-RELATED"/>
    <property type="match status" value="1"/>
</dbReference>
<name>A0A4Q9HR87_STRKA</name>
<evidence type="ECO:0008006" key="3">
    <source>
        <dbReference type="Google" id="ProtNLM"/>
    </source>
</evidence>
<dbReference type="EMBL" id="SIXH01000220">
    <property type="protein sequence ID" value="TBO57488.1"/>
    <property type="molecule type" value="Genomic_DNA"/>
</dbReference>
<dbReference type="InterPro" id="IPR009218">
    <property type="entry name" value="HD_phosphohydro"/>
</dbReference>
<dbReference type="PIRSF" id="PIRSF035170">
    <property type="entry name" value="HD_phosphohydro"/>
    <property type="match status" value="1"/>
</dbReference>
<accession>A0A4Q9HR87</accession>
<organism evidence="1 2">
    <name type="scientific">Streptomyces kasugaensis</name>
    <dbReference type="NCBI Taxonomy" id="1946"/>
    <lineage>
        <taxon>Bacteria</taxon>
        <taxon>Bacillati</taxon>
        <taxon>Actinomycetota</taxon>
        <taxon>Actinomycetes</taxon>
        <taxon>Kitasatosporales</taxon>
        <taxon>Streptomycetaceae</taxon>
        <taxon>Streptomyces</taxon>
    </lineage>
</organism>
<gene>
    <name evidence="1" type="ORF">EYS09_22455</name>
</gene>
<dbReference type="Proteomes" id="UP000292452">
    <property type="component" value="Unassembled WGS sequence"/>
</dbReference>
<protein>
    <recommendedName>
        <fullName evidence="3">Metal-dependent phosphohydrolase</fullName>
    </recommendedName>
</protein>
<reference evidence="1 2" key="1">
    <citation type="submission" date="2019-02" db="EMBL/GenBank/DDBJ databases">
        <title>Draft Genome Sequence of Streptomyces sp. AM-2504, identified by 16S rRNA comparative analysis as a Streptomyces Kasugaensis strain.</title>
        <authorList>
            <person name="Napolioni V."/>
            <person name="Giuliodori A.M."/>
            <person name="Spurio R."/>
            <person name="Fabbretti A."/>
        </authorList>
    </citation>
    <scope>NUCLEOTIDE SEQUENCE [LARGE SCALE GENOMIC DNA]</scope>
    <source>
        <strain evidence="1 2">AM-2504</strain>
    </source>
</reference>
<dbReference type="PANTHER" id="PTHR21174">
    <property type="match status" value="1"/>
</dbReference>